<proteinExistence type="predicted"/>
<evidence type="ECO:0000259" key="1">
    <source>
        <dbReference type="Pfam" id="PF00821"/>
    </source>
</evidence>
<dbReference type="Gene3D" id="3.90.228.20">
    <property type="match status" value="2"/>
</dbReference>
<dbReference type="InterPro" id="IPR035077">
    <property type="entry name" value="PEP_carboxykinase_GTP_C"/>
</dbReference>
<reference evidence="2" key="2">
    <citation type="submission" date="2023-05" db="EMBL/GenBank/DDBJ databases">
        <authorList>
            <person name="Fouks B."/>
        </authorList>
    </citation>
    <scope>NUCLEOTIDE SEQUENCE</scope>
    <source>
        <strain evidence="2">Stay&amp;Tobe</strain>
        <tissue evidence="2">Testes</tissue>
    </source>
</reference>
<dbReference type="GO" id="GO:0030145">
    <property type="term" value="F:manganese ion binding"/>
    <property type="evidence" value="ECO:0007669"/>
    <property type="project" value="TreeGrafter"/>
</dbReference>
<comment type="caution">
    <text evidence="2">The sequence shown here is derived from an EMBL/GenBank/DDBJ whole genome shotgun (WGS) entry which is preliminary data.</text>
</comment>
<dbReference type="PANTHER" id="PTHR11561">
    <property type="entry name" value="PHOSPHOENOLPYRUVATE CARBOXYKINASE"/>
    <property type="match status" value="1"/>
</dbReference>
<gene>
    <name evidence="2" type="ORF">L9F63_011172</name>
</gene>
<accession>A0AAD8EPT0</accession>
<dbReference type="Pfam" id="PF00821">
    <property type="entry name" value="PEPCK_GTP"/>
    <property type="match status" value="1"/>
</dbReference>
<dbReference type="GO" id="GO:0006094">
    <property type="term" value="P:gluconeogenesis"/>
    <property type="evidence" value="ECO:0007669"/>
    <property type="project" value="InterPro"/>
</dbReference>
<dbReference type="GO" id="GO:0004613">
    <property type="term" value="F:phosphoenolpyruvate carboxykinase (GTP) activity"/>
    <property type="evidence" value="ECO:0007669"/>
    <property type="project" value="TreeGrafter"/>
</dbReference>
<protein>
    <recommendedName>
        <fullName evidence="1">Phosphoenolpyruvate carboxykinase C-terminal P-loop domain-containing protein</fullName>
    </recommendedName>
</protein>
<feature type="domain" description="Phosphoenolpyruvate carboxykinase C-terminal P-loop" evidence="1">
    <location>
        <begin position="1"/>
        <end position="186"/>
    </location>
</feature>
<reference evidence="2" key="1">
    <citation type="journal article" date="2023" name="IScience">
        <title>Live-bearing cockroach genome reveals convergent evolutionary mechanisms linked to viviparity in insects and beyond.</title>
        <authorList>
            <person name="Fouks B."/>
            <person name="Harrison M.C."/>
            <person name="Mikhailova A.A."/>
            <person name="Marchal E."/>
            <person name="English S."/>
            <person name="Carruthers M."/>
            <person name="Jennings E.C."/>
            <person name="Chiamaka E.L."/>
            <person name="Frigard R.A."/>
            <person name="Pippel M."/>
            <person name="Attardo G.M."/>
            <person name="Benoit J.B."/>
            <person name="Bornberg-Bauer E."/>
            <person name="Tobe S.S."/>
        </authorList>
    </citation>
    <scope>NUCLEOTIDE SEQUENCE</scope>
    <source>
        <strain evidence="2">Stay&amp;Tobe</strain>
    </source>
</reference>
<dbReference type="EMBL" id="JASPKZ010001574">
    <property type="protein sequence ID" value="KAJ9597971.1"/>
    <property type="molecule type" value="Genomic_DNA"/>
</dbReference>
<name>A0AAD8EPT0_DIPPU</name>
<dbReference type="GO" id="GO:0071333">
    <property type="term" value="P:cellular response to glucose stimulus"/>
    <property type="evidence" value="ECO:0007669"/>
    <property type="project" value="TreeGrafter"/>
</dbReference>
<organism evidence="2 3">
    <name type="scientific">Diploptera punctata</name>
    <name type="common">Pacific beetle cockroach</name>
    <dbReference type="NCBI Taxonomy" id="6984"/>
    <lineage>
        <taxon>Eukaryota</taxon>
        <taxon>Metazoa</taxon>
        <taxon>Ecdysozoa</taxon>
        <taxon>Arthropoda</taxon>
        <taxon>Hexapoda</taxon>
        <taxon>Insecta</taxon>
        <taxon>Pterygota</taxon>
        <taxon>Neoptera</taxon>
        <taxon>Polyneoptera</taxon>
        <taxon>Dictyoptera</taxon>
        <taxon>Blattodea</taxon>
        <taxon>Blaberoidea</taxon>
        <taxon>Blaberidae</taxon>
        <taxon>Diplopterinae</taxon>
        <taxon>Diploptera</taxon>
    </lineage>
</organism>
<dbReference type="GO" id="GO:0042594">
    <property type="term" value="P:response to starvation"/>
    <property type="evidence" value="ECO:0007669"/>
    <property type="project" value="TreeGrafter"/>
</dbReference>
<dbReference type="GO" id="GO:0046327">
    <property type="term" value="P:glycerol biosynthetic process from pyruvate"/>
    <property type="evidence" value="ECO:0007669"/>
    <property type="project" value="TreeGrafter"/>
</dbReference>
<dbReference type="Proteomes" id="UP001233999">
    <property type="component" value="Unassembled WGS sequence"/>
</dbReference>
<dbReference type="SUPFAM" id="SSF53795">
    <property type="entry name" value="PEP carboxykinase-like"/>
    <property type="match status" value="1"/>
</dbReference>
<dbReference type="GO" id="GO:0019543">
    <property type="term" value="P:propionate catabolic process"/>
    <property type="evidence" value="ECO:0007669"/>
    <property type="project" value="TreeGrafter"/>
</dbReference>
<dbReference type="PANTHER" id="PTHR11561:SF0">
    <property type="entry name" value="PHOSPHOENOLPYRUVATE CARBOXYKINASE [GTP]-RELATED"/>
    <property type="match status" value="1"/>
</dbReference>
<dbReference type="InterPro" id="IPR013035">
    <property type="entry name" value="PEP_carboxykinase_C"/>
</dbReference>
<keyword evidence="3" id="KW-1185">Reference proteome</keyword>
<evidence type="ECO:0000313" key="3">
    <source>
        <dbReference type="Proteomes" id="UP001233999"/>
    </source>
</evidence>
<sequence>MKFDKNGQLRAINPENGFFGVAPGTSNKTNPNAMKTVFRNTVFTNVAATSDGGVFWEGMEDELEQGVSITDWQGRPWTGKTPAAHPNSRFCSPASQCPIIDPAWEDPEGVPIDAILFGGRRPEGVPLVYEAFNWSHGVFIGAAMRSEATAAAEYKGKVVMHDPFAMRPFFGYNFGQYLQHWLSMDSQGKFLWPGFGENSRVLDWIFRRIESEPIAETTPLGYVPVQNSLRLDGLNENINLTELFSVPKDFWLKETEDIERYFTEQVGEDIPEAITRELHSLRQRINNM</sequence>
<dbReference type="GO" id="GO:0005829">
    <property type="term" value="C:cytosol"/>
    <property type="evidence" value="ECO:0007669"/>
    <property type="project" value="TreeGrafter"/>
</dbReference>
<dbReference type="GO" id="GO:0005525">
    <property type="term" value="F:GTP binding"/>
    <property type="evidence" value="ECO:0007669"/>
    <property type="project" value="InterPro"/>
</dbReference>
<dbReference type="InterPro" id="IPR008209">
    <property type="entry name" value="PEP_carboxykinase_GTP"/>
</dbReference>
<evidence type="ECO:0000313" key="2">
    <source>
        <dbReference type="EMBL" id="KAJ9597971.1"/>
    </source>
</evidence>
<dbReference type="GO" id="GO:0033993">
    <property type="term" value="P:response to lipid"/>
    <property type="evidence" value="ECO:0007669"/>
    <property type="project" value="TreeGrafter"/>
</dbReference>
<dbReference type="AlphaFoldDB" id="A0AAD8EPT0"/>
<dbReference type="GO" id="GO:0006107">
    <property type="term" value="P:oxaloacetate metabolic process"/>
    <property type="evidence" value="ECO:0007669"/>
    <property type="project" value="TreeGrafter"/>
</dbReference>